<organism evidence="2 3">
    <name type="scientific">Prorocentrum cordatum</name>
    <dbReference type="NCBI Taxonomy" id="2364126"/>
    <lineage>
        <taxon>Eukaryota</taxon>
        <taxon>Sar</taxon>
        <taxon>Alveolata</taxon>
        <taxon>Dinophyceae</taxon>
        <taxon>Prorocentrales</taxon>
        <taxon>Prorocentraceae</taxon>
        <taxon>Prorocentrum</taxon>
    </lineage>
</organism>
<dbReference type="Proteomes" id="UP001189429">
    <property type="component" value="Unassembled WGS sequence"/>
</dbReference>
<evidence type="ECO:0000256" key="1">
    <source>
        <dbReference type="SAM" id="MobiDB-lite"/>
    </source>
</evidence>
<feature type="region of interest" description="Disordered" evidence="1">
    <location>
        <begin position="122"/>
        <end position="149"/>
    </location>
</feature>
<proteinExistence type="predicted"/>
<keyword evidence="3" id="KW-1185">Reference proteome</keyword>
<gene>
    <name evidence="2" type="ORF">PCOR1329_LOCUS77468</name>
</gene>
<feature type="non-terminal residue" evidence="2">
    <location>
        <position position="149"/>
    </location>
</feature>
<reference evidence="2" key="1">
    <citation type="submission" date="2023-10" db="EMBL/GenBank/DDBJ databases">
        <authorList>
            <person name="Chen Y."/>
            <person name="Shah S."/>
            <person name="Dougan E. K."/>
            <person name="Thang M."/>
            <person name="Chan C."/>
        </authorList>
    </citation>
    <scope>NUCLEOTIDE SEQUENCE [LARGE SCALE GENOMIC DNA]</scope>
</reference>
<comment type="caution">
    <text evidence="2">The sequence shown here is derived from an EMBL/GenBank/DDBJ whole genome shotgun (WGS) entry which is preliminary data.</text>
</comment>
<sequence>MATMVAYPMTDDRADLPTPASAERCDLPMYIKLGRRYNPTSEPAAFAISFCQGGVANEAIDKIGELAEERDMPRAADAISRDLFHFSPRRLVGGKRPRLVAAADAAQRMPAPTRIMIADGSIQTTGNDIDDTERPPLIADIDANHDDSG</sequence>
<evidence type="ECO:0000313" key="3">
    <source>
        <dbReference type="Proteomes" id="UP001189429"/>
    </source>
</evidence>
<dbReference type="EMBL" id="CAUYUJ010020723">
    <property type="protein sequence ID" value="CAK0900073.1"/>
    <property type="molecule type" value="Genomic_DNA"/>
</dbReference>
<protein>
    <submittedName>
        <fullName evidence="2">Uncharacterized protein</fullName>
    </submittedName>
</protein>
<evidence type="ECO:0000313" key="2">
    <source>
        <dbReference type="EMBL" id="CAK0900073.1"/>
    </source>
</evidence>
<accession>A0ABN9XP31</accession>
<name>A0ABN9XP31_9DINO</name>